<keyword evidence="7" id="KW-0456">Lyase</keyword>
<dbReference type="GO" id="GO:0050660">
    <property type="term" value="F:flavin adenine dinucleotide binding"/>
    <property type="evidence" value="ECO:0007669"/>
    <property type="project" value="TreeGrafter"/>
</dbReference>
<protein>
    <submittedName>
        <fullName evidence="7">Benzoylformate decarboxylase</fullName>
        <ecNumber evidence="7">4.1.1.7</ecNumber>
    </submittedName>
</protein>
<dbReference type="Gene3D" id="3.40.50.970">
    <property type="match status" value="2"/>
</dbReference>
<dbReference type="InterPro" id="IPR012001">
    <property type="entry name" value="Thiamin_PyroP_enz_TPP-bd_dom"/>
</dbReference>
<dbReference type="AlphaFoldDB" id="A0A1X9MLA8"/>
<dbReference type="InterPro" id="IPR029061">
    <property type="entry name" value="THDP-binding"/>
</dbReference>
<evidence type="ECO:0000313" key="8">
    <source>
        <dbReference type="Proteomes" id="UP000193006"/>
    </source>
</evidence>
<organism evidence="7 8">
    <name type="scientific">Halalkalibacter krulwichiae</name>
    <dbReference type="NCBI Taxonomy" id="199441"/>
    <lineage>
        <taxon>Bacteria</taxon>
        <taxon>Bacillati</taxon>
        <taxon>Bacillota</taxon>
        <taxon>Bacilli</taxon>
        <taxon>Bacillales</taxon>
        <taxon>Bacillaceae</taxon>
        <taxon>Halalkalibacter</taxon>
    </lineage>
</organism>
<dbReference type="GO" id="GO:0009099">
    <property type="term" value="P:L-valine biosynthetic process"/>
    <property type="evidence" value="ECO:0007669"/>
    <property type="project" value="TreeGrafter"/>
</dbReference>
<dbReference type="GO" id="GO:0030976">
    <property type="term" value="F:thiamine pyrophosphate binding"/>
    <property type="evidence" value="ECO:0007669"/>
    <property type="project" value="InterPro"/>
</dbReference>
<proteinExistence type="inferred from homology"/>
<dbReference type="Pfam" id="PF02775">
    <property type="entry name" value="TPP_enzyme_C"/>
    <property type="match status" value="1"/>
</dbReference>
<evidence type="ECO:0000256" key="3">
    <source>
        <dbReference type="RuleBase" id="RU362132"/>
    </source>
</evidence>
<name>A0A1X9MLA8_9BACI</name>
<dbReference type="NCBIfam" id="NF006203">
    <property type="entry name" value="PRK08327.1"/>
    <property type="match status" value="1"/>
</dbReference>
<dbReference type="InterPro" id="IPR029035">
    <property type="entry name" value="DHS-like_NAD/FAD-binding_dom"/>
</dbReference>
<dbReference type="SUPFAM" id="SSF52518">
    <property type="entry name" value="Thiamin diphosphate-binding fold (THDP-binding)"/>
    <property type="match status" value="2"/>
</dbReference>
<dbReference type="PANTHER" id="PTHR18968:SF164">
    <property type="entry name" value="PYRUVATE DECARBOXYLASE"/>
    <property type="match status" value="1"/>
</dbReference>
<sequence>MEDLVSSKNNRYTTADGLLEALQEMGVAYLFCNLGSDHPPIIEALAKAKETNKKLPKVIICPHESVALAAAHGHALLSGQAQAVIIHTDVGTQNLGGALHNVYRGRVPVFIFAGETPFTTDGELRGSRNSFVNYLQNVYDQRGIVRSYVKWDYDIRTGSNIKQLTYRAMQLAHSTPAGPVYLTGAREVLEEEIEPLNDNSDKWLPVEPTDLPQKGVQEMIKAIVEAKNPLLITSYLGRNTKAITQLVDFCEKLAIPVIEQNPSYLNFPRNHPMHLGYEPNQFISEADVIIAIDTDVPWVSTQVQPKEDCKVYYMDLDPIKEEIPIWNIPAVKYYRVDSYHSLVQLNEHISETEVNEALVEERYQSLKKLHDKQRNLWAEKEQTEGAVITPEWLTACLRNVIDDDTIILDETITSTMVVNKHLPRTKEGTYFGSGGTSLGWNGGAAIGMKLANSNKKVVSLTGDGTFLFSVPSSVQWISRRYQAPFLTVIYNNEGWNATKMNHLKWYPDGVAKQTDNYWVNFDKPADLAKIAEAAGGAFARTVEDPDEVQEVLLQAMNEVSNGRSAVVDVRLARISNQKDN</sequence>
<dbReference type="STRING" id="199441.BkAM31D_23520"/>
<dbReference type="KEGG" id="bkw:BkAM31D_23520"/>
<gene>
    <name evidence="7" type="primary">mdlC_3</name>
    <name evidence="7" type="ORF">BkAM31D_23520</name>
</gene>
<dbReference type="GO" id="GO:0000287">
    <property type="term" value="F:magnesium ion binding"/>
    <property type="evidence" value="ECO:0007669"/>
    <property type="project" value="InterPro"/>
</dbReference>
<dbReference type="GO" id="GO:0009097">
    <property type="term" value="P:isoleucine biosynthetic process"/>
    <property type="evidence" value="ECO:0007669"/>
    <property type="project" value="TreeGrafter"/>
</dbReference>
<dbReference type="RefSeq" id="WP_066158759.1">
    <property type="nucleotide sequence ID" value="NZ_CP020814.1"/>
</dbReference>
<feature type="domain" description="Thiamine pyrophosphate enzyme N-terminal TPP-binding" evidence="6">
    <location>
        <begin position="13"/>
        <end position="136"/>
    </location>
</feature>
<dbReference type="InterPro" id="IPR012000">
    <property type="entry name" value="Thiamin_PyroP_enz_cen_dom"/>
</dbReference>
<evidence type="ECO:0000313" key="7">
    <source>
        <dbReference type="EMBL" id="ARK32601.1"/>
    </source>
</evidence>
<evidence type="ECO:0000256" key="2">
    <source>
        <dbReference type="ARBA" id="ARBA00023052"/>
    </source>
</evidence>
<evidence type="ECO:0000256" key="1">
    <source>
        <dbReference type="ARBA" id="ARBA00007812"/>
    </source>
</evidence>
<reference evidence="7 8" key="1">
    <citation type="submission" date="2017-04" db="EMBL/GenBank/DDBJ databases">
        <title>Bacillus krulwichiae AM31D Genome sequencing and assembly.</title>
        <authorList>
            <person name="Krulwich T.A."/>
            <person name="Anastor L."/>
            <person name="Ehrlich R."/>
            <person name="Ehrlich G.D."/>
            <person name="Janto B."/>
        </authorList>
    </citation>
    <scope>NUCLEOTIDE SEQUENCE [LARGE SCALE GENOMIC DNA]</scope>
    <source>
        <strain evidence="7 8">AM31D</strain>
    </source>
</reference>
<feature type="domain" description="Thiamine pyrophosphate enzyme TPP-binding" evidence="5">
    <location>
        <begin position="414"/>
        <end position="569"/>
    </location>
</feature>
<dbReference type="EC" id="4.1.1.7" evidence="7"/>
<evidence type="ECO:0000259" key="6">
    <source>
        <dbReference type="Pfam" id="PF02776"/>
    </source>
</evidence>
<dbReference type="InterPro" id="IPR011766">
    <property type="entry name" value="TPP_enzyme_TPP-bd"/>
</dbReference>
<dbReference type="Pfam" id="PF00205">
    <property type="entry name" value="TPP_enzyme_M"/>
    <property type="match status" value="1"/>
</dbReference>
<dbReference type="Proteomes" id="UP000193006">
    <property type="component" value="Chromosome"/>
</dbReference>
<accession>A0A1X9MLA8</accession>
<feature type="domain" description="Thiamine pyrophosphate enzyme central" evidence="4">
    <location>
        <begin position="216"/>
        <end position="318"/>
    </location>
</feature>
<evidence type="ECO:0000259" key="4">
    <source>
        <dbReference type="Pfam" id="PF00205"/>
    </source>
</evidence>
<dbReference type="PANTHER" id="PTHR18968">
    <property type="entry name" value="THIAMINE PYROPHOSPHATE ENZYMES"/>
    <property type="match status" value="1"/>
</dbReference>
<dbReference type="CDD" id="cd07035">
    <property type="entry name" value="TPP_PYR_POX_like"/>
    <property type="match status" value="1"/>
</dbReference>
<keyword evidence="2 3" id="KW-0786">Thiamine pyrophosphate</keyword>
<dbReference type="GO" id="GO:0050695">
    <property type="term" value="F:benzoylformate decarboxylase activity"/>
    <property type="evidence" value="ECO:0007669"/>
    <property type="project" value="UniProtKB-EC"/>
</dbReference>
<dbReference type="InterPro" id="IPR045229">
    <property type="entry name" value="TPP_enz"/>
</dbReference>
<dbReference type="Pfam" id="PF02776">
    <property type="entry name" value="TPP_enzyme_N"/>
    <property type="match status" value="1"/>
</dbReference>
<comment type="similarity">
    <text evidence="1 3">Belongs to the TPP enzyme family.</text>
</comment>
<dbReference type="EMBL" id="CP020814">
    <property type="protein sequence ID" value="ARK32601.1"/>
    <property type="molecule type" value="Genomic_DNA"/>
</dbReference>
<dbReference type="GO" id="GO:0005948">
    <property type="term" value="C:acetolactate synthase complex"/>
    <property type="evidence" value="ECO:0007669"/>
    <property type="project" value="TreeGrafter"/>
</dbReference>
<dbReference type="CDD" id="cd02002">
    <property type="entry name" value="TPP_BFDC"/>
    <property type="match status" value="1"/>
</dbReference>
<dbReference type="Gene3D" id="3.40.50.1220">
    <property type="entry name" value="TPP-binding domain"/>
    <property type="match status" value="1"/>
</dbReference>
<keyword evidence="8" id="KW-1185">Reference proteome</keyword>
<evidence type="ECO:0000259" key="5">
    <source>
        <dbReference type="Pfam" id="PF02775"/>
    </source>
</evidence>
<dbReference type="SUPFAM" id="SSF52467">
    <property type="entry name" value="DHS-like NAD/FAD-binding domain"/>
    <property type="match status" value="1"/>
</dbReference>
<dbReference type="GO" id="GO:0003984">
    <property type="term" value="F:acetolactate synthase activity"/>
    <property type="evidence" value="ECO:0007669"/>
    <property type="project" value="TreeGrafter"/>
</dbReference>